<evidence type="ECO:0000313" key="2">
    <source>
        <dbReference type="EMBL" id="KPA99961.1"/>
    </source>
</evidence>
<evidence type="ECO:0000313" key="3">
    <source>
        <dbReference type="Proteomes" id="UP000038011"/>
    </source>
</evidence>
<dbReference type="Proteomes" id="UP000038011">
    <property type="component" value="Unassembled WGS sequence"/>
</dbReference>
<dbReference type="STRING" id="1514904.SU32_16275"/>
<dbReference type="RefSeq" id="WP_054000441.1">
    <property type="nucleotide sequence ID" value="NZ_JXMU01000036.1"/>
</dbReference>
<keyword evidence="1" id="KW-0732">Signal</keyword>
<feature type="chain" id="PRO_5005847176" evidence="1">
    <location>
        <begin position="25"/>
        <end position="98"/>
    </location>
</feature>
<organism evidence="2 3">
    <name type="scientific">Ahrensia marina</name>
    <dbReference type="NCBI Taxonomy" id="1514904"/>
    <lineage>
        <taxon>Bacteria</taxon>
        <taxon>Pseudomonadati</taxon>
        <taxon>Pseudomonadota</taxon>
        <taxon>Alphaproteobacteria</taxon>
        <taxon>Hyphomicrobiales</taxon>
        <taxon>Ahrensiaceae</taxon>
        <taxon>Ahrensia</taxon>
    </lineage>
</organism>
<protein>
    <submittedName>
        <fullName evidence="2">Uncharacterized protein</fullName>
    </submittedName>
</protein>
<dbReference type="PATRIC" id="fig|1514904.3.peg.2663"/>
<evidence type="ECO:0000256" key="1">
    <source>
        <dbReference type="SAM" id="SignalP"/>
    </source>
</evidence>
<gene>
    <name evidence="2" type="ORF">SU32_16275</name>
</gene>
<reference evidence="2 3" key="1">
    <citation type="submission" date="2015-01" db="EMBL/GenBank/DDBJ databases">
        <title>Ahrensia donghaiensis sp. nov., a novel dimethylsulphoniopropionate-cleavage bacterium isolated from seawater and emended descriptions of the genus Ahrensia and Ahrensia kielensis.</title>
        <authorList>
            <person name="Liu J."/>
        </authorList>
    </citation>
    <scope>NUCLEOTIDE SEQUENCE [LARGE SCALE GENOMIC DNA]</scope>
    <source>
        <strain evidence="2 3">LZD062</strain>
    </source>
</reference>
<keyword evidence="3" id="KW-1185">Reference proteome</keyword>
<feature type="signal peptide" evidence="1">
    <location>
        <begin position="1"/>
        <end position="24"/>
    </location>
</feature>
<proteinExistence type="predicted"/>
<sequence>MNRRSLIKAFVAFGIVAPASIAKATPSPEQRIKDAVSIIKEALAEIHPEFEIRATGGTQRAIRWGDNADLGPVMQRVEIVAFKEGRDPDEPIKWAMDR</sequence>
<comment type="caution">
    <text evidence="2">The sequence shown here is derived from an EMBL/GenBank/DDBJ whole genome shotgun (WGS) entry which is preliminary data.</text>
</comment>
<dbReference type="AlphaFoldDB" id="A0A0N0E6H7"/>
<dbReference type="EMBL" id="JXMU01000036">
    <property type="protein sequence ID" value="KPA99961.1"/>
    <property type="molecule type" value="Genomic_DNA"/>
</dbReference>
<accession>A0A0N0E6H7</accession>
<name>A0A0N0E6H7_9HYPH</name>